<evidence type="ECO:0000313" key="6">
    <source>
        <dbReference type="EMBL" id="MBT0769853.1"/>
    </source>
</evidence>
<dbReference type="Proteomes" id="UP001197247">
    <property type="component" value="Unassembled WGS sequence"/>
</dbReference>
<evidence type="ECO:0000313" key="7">
    <source>
        <dbReference type="Proteomes" id="UP001197247"/>
    </source>
</evidence>
<protein>
    <submittedName>
        <fullName evidence="6">TetR/AcrR family transcriptional regulator</fullName>
    </submittedName>
</protein>
<comment type="caution">
    <text evidence="6">The sequence shown here is derived from an EMBL/GenBank/DDBJ whole genome shotgun (WGS) entry which is preliminary data.</text>
</comment>
<reference evidence="6 7" key="1">
    <citation type="submission" date="2021-05" db="EMBL/GenBank/DDBJ databases">
        <title>Kineosporia and Streptomyces sp. nov. two new marine actinobacteria isolated from Coral.</title>
        <authorList>
            <person name="Buangrab K."/>
            <person name="Sutthacheep M."/>
            <person name="Yeemin T."/>
            <person name="Harunari E."/>
            <person name="Igarashi Y."/>
            <person name="Kanchanasin P."/>
            <person name="Tanasupawat S."/>
            <person name="Phongsopitanun W."/>
        </authorList>
    </citation>
    <scope>NUCLEOTIDE SEQUENCE [LARGE SCALE GENOMIC DNA]</scope>
    <source>
        <strain evidence="6 7">J2-2</strain>
    </source>
</reference>
<dbReference type="InterPro" id="IPR036271">
    <property type="entry name" value="Tet_transcr_reg_TetR-rel_C_sf"/>
</dbReference>
<dbReference type="InterPro" id="IPR009057">
    <property type="entry name" value="Homeodomain-like_sf"/>
</dbReference>
<dbReference type="InterPro" id="IPR050109">
    <property type="entry name" value="HTH-type_TetR-like_transc_reg"/>
</dbReference>
<feature type="domain" description="HTH tetR-type" evidence="5">
    <location>
        <begin position="24"/>
        <end position="84"/>
    </location>
</feature>
<evidence type="ECO:0000259" key="5">
    <source>
        <dbReference type="PROSITE" id="PS50977"/>
    </source>
</evidence>
<dbReference type="Pfam" id="PF02909">
    <property type="entry name" value="TetR_C_1"/>
    <property type="match status" value="1"/>
</dbReference>
<dbReference type="Gene3D" id="1.10.357.10">
    <property type="entry name" value="Tetracycline Repressor, domain 2"/>
    <property type="match status" value="1"/>
</dbReference>
<dbReference type="Gene3D" id="1.10.10.60">
    <property type="entry name" value="Homeodomain-like"/>
    <property type="match status" value="1"/>
</dbReference>
<keyword evidence="1" id="KW-0805">Transcription regulation</keyword>
<proteinExistence type="predicted"/>
<dbReference type="PROSITE" id="PS50977">
    <property type="entry name" value="HTH_TETR_2"/>
    <property type="match status" value="1"/>
</dbReference>
<organism evidence="6 7">
    <name type="scientific">Kineosporia corallincola</name>
    <dbReference type="NCBI Taxonomy" id="2835133"/>
    <lineage>
        <taxon>Bacteria</taxon>
        <taxon>Bacillati</taxon>
        <taxon>Actinomycetota</taxon>
        <taxon>Actinomycetes</taxon>
        <taxon>Kineosporiales</taxon>
        <taxon>Kineosporiaceae</taxon>
        <taxon>Kineosporia</taxon>
    </lineage>
</organism>
<keyword evidence="3" id="KW-0804">Transcription</keyword>
<evidence type="ECO:0000256" key="3">
    <source>
        <dbReference type="ARBA" id="ARBA00023163"/>
    </source>
</evidence>
<dbReference type="SUPFAM" id="SSF48498">
    <property type="entry name" value="Tetracyclin repressor-like, C-terminal domain"/>
    <property type="match status" value="1"/>
</dbReference>
<dbReference type="PANTHER" id="PTHR30055:SF151">
    <property type="entry name" value="TRANSCRIPTIONAL REGULATORY PROTEIN"/>
    <property type="match status" value="1"/>
</dbReference>
<evidence type="ECO:0000256" key="4">
    <source>
        <dbReference type="PROSITE-ProRule" id="PRU00335"/>
    </source>
</evidence>
<name>A0ABS5TG71_9ACTN</name>
<dbReference type="PANTHER" id="PTHR30055">
    <property type="entry name" value="HTH-TYPE TRANSCRIPTIONAL REGULATOR RUTR"/>
    <property type="match status" value="1"/>
</dbReference>
<dbReference type="RefSeq" id="WP_214156155.1">
    <property type="nucleotide sequence ID" value="NZ_JAHBAY010000005.1"/>
</dbReference>
<evidence type="ECO:0000256" key="1">
    <source>
        <dbReference type="ARBA" id="ARBA00023015"/>
    </source>
</evidence>
<gene>
    <name evidence="6" type="ORF">KIH74_13025</name>
</gene>
<feature type="DNA-binding region" description="H-T-H motif" evidence="4">
    <location>
        <begin position="47"/>
        <end position="66"/>
    </location>
</feature>
<dbReference type="EMBL" id="JAHBAY010000005">
    <property type="protein sequence ID" value="MBT0769853.1"/>
    <property type="molecule type" value="Genomic_DNA"/>
</dbReference>
<evidence type="ECO:0000256" key="2">
    <source>
        <dbReference type="ARBA" id="ARBA00023125"/>
    </source>
</evidence>
<accession>A0ABS5TG71</accession>
<dbReference type="Pfam" id="PF00440">
    <property type="entry name" value="TetR_N"/>
    <property type="match status" value="1"/>
</dbReference>
<dbReference type="SUPFAM" id="SSF46689">
    <property type="entry name" value="Homeodomain-like"/>
    <property type="match status" value="1"/>
</dbReference>
<dbReference type="InterPro" id="IPR004111">
    <property type="entry name" value="Repressor_TetR_C"/>
</dbReference>
<dbReference type="InterPro" id="IPR001647">
    <property type="entry name" value="HTH_TetR"/>
</dbReference>
<keyword evidence="2 4" id="KW-0238">DNA-binding</keyword>
<sequence length="237" mass="25697">MSPEQPSPVIWERPEPDERRAAAPLPRAHLVQAAVRLADAEGLTAVSIRNVATALGIRPMRLYNHVAGKDDLLALMIDEVYAEVARDLPRASDPWRERALAVARATRRAVLRHPWAIDLLGGRPYLGPNTLEVSEATAAALSQAPGRGEPQALRVAVGLLSSYLLGALRREIGELRASADSGLDTHQWQVTLGPYLGRQLATGRLPMIERIVRAPDPDATQAFESEIALILDALGRG</sequence>
<keyword evidence="7" id="KW-1185">Reference proteome</keyword>